<accession>A0A1W1CA52</accession>
<gene>
    <name evidence="1" type="ORF">MNB_SV-12-279</name>
</gene>
<proteinExistence type="predicted"/>
<dbReference type="AlphaFoldDB" id="A0A1W1CA52"/>
<evidence type="ECO:0000313" key="1">
    <source>
        <dbReference type="EMBL" id="SFV62603.1"/>
    </source>
</evidence>
<sequence>MVKMDKMIKESVATLFCHAIKLDDKDIRVEQPIFCRFMGQDFDCNNEEAENLLVEIMEREDENIDTHISIVSNALHNEPYKKMSILKQLNHIIFKSKMRTEDYEYFDKVKSSFFTR</sequence>
<organism evidence="1">
    <name type="scientific">hydrothermal vent metagenome</name>
    <dbReference type="NCBI Taxonomy" id="652676"/>
    <lineage>
        <taxon>unclassified sequences</taxon>
        <taxon>metagenomes</taxon>
        <taxon>ecological metagenomes</taxon>
    </lineage>
</organism>
<reference evidence="1" key="1">
    <citation type="submission" date="2016-10" db="EMBL/GenBank/DDBJ databases">
        <authorList>
            <person name="de Groot N.N."/>
        </authorList>
    </citation>
    <scope>NUCLEOTIDE SEQUENCE</scope>
</reference>
<evidence type="ECO:0008006" key="2">
    <source>
        <dbReference type="Google" id="ProtNLM"/>
    </source>
</evidence>
<dbReference type="EMBL" id="FPHE01000116">
    <property type="protein sequence ID" value="SFV62603.1"/>
    <property type="molecule type" value="Genomic_DNA"/>
</dbReference>
<protein>
    <recommendedName>
        <fullName evidence="2">Co-chaperone DjlA N-terminal domain-containing protein</fullName>
    </recommendedName>
</protein>
<name>A0A1W1CA52_9ZZZZ</name>